<feature type="region of interest" description="Disordered" evidence="1">
    <location>
        <begin position="263"/>
        <end position="284"/>
    </location>
</feature>
<evidence type="ECO:0000313" key="4">
    <source>
        <dbReference type="Proteomes" id="UP000278807"/>
    </source>
</evidence>
<gene>
    <name evidence="3" type="ORF">HNAJ_LOCUS10350</name>
</gene>
<sequence>MGLIFEISIDGVQTPNHGRIAPILIPFSQDPVYVKEDFLETMSLTDDYKEKLYNLHLARRKTVAKVKDTVSVKVLGHTPAYMQWETVCEVKPNGHDKRGVYTAPRFLIPRRTPTKYRLSLPVAYYGDAFIQNKTDNPENATVGARLQALVFGSPHDGFYSATNFVQWRGVLSMGEPVEIPDRGAQVRLALGIVIPLMILTTLTSVAVAFVIKRRRINQVDGSTDPLLATNDNPTAVRYAIELPCFRGRQCLGGRLCLNRRQSLTPPASPELPRNEVNENENLDV</sequence>
<keyword evidence="4" id="KW-1185">Reference proteome</keyword>
<evidence type="ECO:0000256" key="1">
    <source>
        <dbReference type="SAM" id="MobiDB-lite"/>
    </source>
</evidence>
<dbReference type="AlphaFoldDB" id="A0A0R3TRW5"/>
<proteinExistence type="predicted"/>
<protein>
    <submittedName>
        <fullName evidence="5">FRAS1-related extracellular matrix protein 2</fullName>
    </submittedName>
</protein>
<dbReference type="WBParaSite" id="HNAJ_0001035501-mRNA-1">
    <property type="protein sequence ID" value="HNAJ_0001035501-mRNA-1"/>
    <property type="gene ID" value="HNAJ_0001035501"/>
</dbReference>
<feature type="transmembrane region" description="Helical" evidence="2">
    <location>
        <begin position="188"/>
        <end position="211"/>
    </location>
</feature>
<accession>A0A0R3TRW5</accession>
<evidence type="ECO:0000313" key="5">
    <source>
        <dbReference type="WBParaSite" id="HNAJ_0001035501-mRNA-1"/>
    </source>
</evidence>
<organism evidence="5">
    <name type="scientific">Rodentolepis nana</name>
    <name type="common">Dwarf tapeworm</name>
    <name type="synonym">Hymenolepis nana</name>
    <dbReference type="NCBI Taxonomy" id="102285"/>
    <lineage>
        <taxon>Eukaryota</taxon>
        <taxon>Metazoa</taxon>
        <taxon>Spiralia</taxon>
        <taxon>Lophotrochozoa</taxon>
        <taxon>Platyhelminthes</taxon>
        <taxon>Cestoda</taxon>
        <taxon>Eucestoda</taxon>
        <taxon>Cyclophyllidea</taxon>
        <taxon>Hymenolepididae</taxon>
        <taxon>Rodentolepis</taxon>
    </lineage>
</organism>
<reference evidence="5" key="1">
    <citation type="submission" date="2017-02" db="UniProtKB">
        <authorList>
            <consortium name="WormBaseParasite"/>
        </authorList>
    </citation>
    <scope>IDENTIFICATION</scope>
</reference>
<keyword evidence="2" id="KW-1133">Transmembrane helix</keyword>
<evidence type="ECO:0000256" key="2">
    <source>
        <dbReference type="SAM" id="Phobius"/>
    </source>
</evidence>
<dbReference type="Proteomes" id="UP000278807">
    <property type="component" value="Unassembled WGS sequence"/>
</dbReference>
<reference evidence="3 4" key="2">
    <citation type="submission" date="2018-11" db="EMBL/GenBank/DDBJ databases">
        <authorList>
            <consortium name="Pathogen Informatics"/>
        </authorList>
    </citation>
    <scope>NUCLEOTIDE SEQUENCE [LARGE SCALE GENOMIC DNA]</scope>
</reference>
<keyword evidence="2" id="KW-0812">Transmembrane</keyword>
<evidence type="ECO:0000313" key="3">
    <source>
        <dbReference type="EMBL" id="VDO07756.1"/>
    </source>
</evidence>
<dbReference type="OrthoDB" id="6264340at2759"/>
<name>A0A0R3TRW5_RODNA</name>
<keyword evidence="2" id="KW-0472">Membrane</keyword>
<dbReference type="EMBL" id="UZAE01012999">
    <property type="protein sequence ID" value="VDO07756.1"/>
    <property type="molecule type" value="Genomic_DNA"/>
</dbReference>